<comment type="caution">
    <text evidence="2">The sequence shown here is derived from an EMBL/GenBank/DDBJ whole genome shotgun (WGS) entry which is preliminary data.</text>
</comment>
<dbReference type="AlphaFoldDB" id="A0A553P3A8"/>
<gene>
    <name evidence="2" type="ORF">TCAL_00272</name>
</gene>
<sequence>MLREISGKGQPYSLAIRQQTLSDQSLKMMNGSSSGRVEFSGPVDSSPRGQLLNSPRPQDYCNPQHHVYSLNHFEDQDQSSSAHEPESPPPASSPECHGLPGPSSPSLRTVHFQLQARFNSDLTESPFSNSRVKGCRKEERCFVHANGLAEASVYDVEPPPLPPPSQYATDSPIMNTQNYPYNKNQPMQQHFVSDAPSGTQEPVLEKSFVTFCPPNLETKSWDVVNATRL</sequence>
<reference evidence="2 3" key="1">
    <citation type="journal article" date="2018" name="Nat. Ecol. Evol.">
        <title>Genomic signatures of mitonuclear coevolution across populations of Tigriopus californicus.</title>
        <authorList>
            <person name="Barreto F.S."/>
            <person name="Watson E.T."/>
            <person name="Lima T.G."/>
            <person name="Willett C.S."/>
            <person name="Edmands S."/>
            <person name="Li W."/>
            <person name="Burton R.S."/>
        </authorList>
    </citation>
    <scope>NUCLEOTIDE SEQUENCE [LARGE SCALE GENOMIC DNA]</scope>
    <source>
        <strain evidence="2 3">San Diego</strain>
    </source>
</reference>
<dbReference type="EMBL" id="VCGU01000008">
    <property type="protein sequence ID" value="TRY72122.1"/>
    <property type="molecule type" value="Genomic_DNA"/>
</dbReference>
<evidence type="ECO:0000256" key="1">
    <source>
        <dbReference type="SAM" id="MobiDB-lite"/>
    </source>
</evidence>
<organism evidence="2 3">
    <name type="scientific">Tigriopus californicus</name>
    <name type="common">Marine copepod</name>
    <dbReference type="NCBI Taxonomy" id="6832"/>
    <lineage>
        <taxon>Eukaryota</taxon>
        <taxon>Metazoa</taxon>
        <taxon>Ecdysozoa</taxon>
        <taxon>Arthropoda</taxon>
        <taxon>Crustacea</taxon>
        <taxon>Multicrustacea</taxon>
        <taxon>Hexanauplia</taxon>
        <taxon>Copepoda</taxon>
        <taxon>Harpacticoida</taxon>
        <taxon>Harpacticidae</taxon>
        <taxon>Tigriopus</taxon>
    </lineage>
</organism>
<evidence type="ECO:0000313" key="3">
    <source>
        <dbReference type="Proteomes" id="UP000318571"/>
    </source>
</evidence>
<proteinExistence type="predicted"/>
<feature type="compositionally biased region" description="Polar residues" evidence="1">
    <location>
        <begin position="47"/>
        <end position="56"/>
    </location>
</feature>
<evidence type="ECO:0000313" key="2">
    <source>
        <dbReference type="EMBL" id="TRY72122.1"/>
    </source>
</evidence>
<protein>
    <submittedName>
        <fullName evidence="2">Uncharacterized protein</fullName>
    </submittedName>
</protein>
<feature type="region of interest" description="Disordered" evidence="1">
    <location>
        <begin position="27"/>
        <end position="107"/>
    </location>
</feature>
<keyword evidence="3" id="KW-1185">Reference proteome</keyword>
<name>A0A553P3A8_TIGCA</name>
<accession>A0A553P3A8</accession>
<dbReference type="Proteomes" id="UP000318571">
    <property type="component" value="Chromosome 7"/>
</dbReference>